<name>A0A126QWR7_METOL</name>
<dbReference type="Pfam" id="PF09870">
    <property type="entry name" value="DUF2097"/>
    <property type="match status" value="1"/>
</dbReference>
<reference evidence="3" key="2">
    <citation type="submission" date="2016-02" db="EMBL/GenBank/DDBJ databases">
        <title>The draft genome sequence of the rumen methanogen Methanobrevibacter olleyae YLM1.</title>
        <authorList>
            <consortium name="New Zealand Agricultural Greenhouse Gas Research Centre/Pastoral Greenhouse Gas Research Consortium"/>
            <person name="Kelly W.J."/>
            <person name="Li D."/>
            <person name="Lambie S.C."/>
            <person name="Attwood G.T."/>
            <person name="Altermann E."/>
            <person name="Leahy S.C."/>
        </authorList>
    </citation>
    <scope>NUCLEOTIDE SEQUENCE [LARGE SCALE GENOMIC DNA]</scope>
    <source>
        <strain evidence="3">YLM1</strain>
    </source>
</reference>
<proteinExistence type="predicted"/>
<reference evidence="2" key="4">
    <citation type="submission" date="2016-10" db="EMBL/GenBank/DDBJ databases">
        <authorList>
            <person name="de Groot N.N."/>
        </authorList>
    </citation>
    <scope>NUCLEOTIDE SEQUENCE [LARGE SCALE GENOMIC DNA]</scope>
    <source>
        <strain evidence="2">DSM 16632</strain>
    </source>
</reference>
<evidence type="ECO:0000313" key="4">
    <source>
        <dbReference type="Proteomes" id="UP000183442"/>
    </source>
</evidence>
<dbReference type="Proteomes" id="UP000066376">
    <property type="component" value="Chromosome"/>
</dbReference>
<dbReference type="PATRIC" id="fig|294671.3.peg.43"/>
<keyword evidence="3" id="KW-1185">Reference proteome</keyword>
<evidence type="ECO:0000313" key="1">
    <source>
        <dbReference type="EMBL" id="AMK14603.1"/>
    </source>
</evidence>
<organism evidence="1 3">
    <name type="scientific">Methanobrevibacter olleyae</name>
    <dbReference type="NCBI Taxonomy" id="294671"/>
    <lineage>
        <taxon>Archaea</taxon>
        <taxon>Methanobacteriati</taxon>
        <taxon>Methanobacteriota</taxon>
        <taxon>Methanomada group</taxon>
        <taxon>Methanobacteria</taxon>
        <taxon>Methanobacteriales</taxon>
        <taxon>Methanobacteriaceae</taxon>
        <taxon>Methanobrevibacter</taxon>
    </lineage>
</organism>
<evidence type="ECO:0000313" key="3">
    <source>
        <dbReference type="Proteomes" id="UP000066376"/>
    </source>
</evidence>
<dbReference type="RefSeq" id="WP_067145158.1">
    <property type="nucleotide sequence ID" value="NZ_CP014265.1"/>
</dbReference>
<gene>
    <name evidence="2" type="ORF">SAMN02910297_00410</name>
    <name evidence="1" type="ORF">YLM1_0043</name>
</gene>
<dbReference type="Proteomes" id="UP000183442">
    <property type="component" value="Unassembled WGS sequence"/>
</dbReference>
<dbReference type="EMBL" id="CP014265">
    <property type="protein sequence ID" value="AMK14603.1"/>
    <property type="molecule type" value="Genomic_DNA"/>
</dbReference>
<dbReference type="OrthoDB" id="73747at2157"/>
<sequence>MVDKELTMTSDEVLDYIKNNFEEYDKVEIAYNRVSAEGEVLGVDLSDYRGKPSCRVMIALDGEIISDTIEVDFEEYKEDIIELHHYPKDESKESVYIEVI</sequence>
<protein>
    <submittedName>
        <fullName evidence="1">Uncharacterized protein</fullName>
    </submittedName>
</protein>
<evidence type="ECO:0000313" key="2">
    <source>
        <dbReference type="EMBL" id="SFL27203.1"/>
    </source>
</evidence>
<reference evidence="1 3" key="1">
    <citation type="journal article" date="2016" name="Genome Announc.">
        <title>Draft Genome Sequence of the Rumen Methanogen Methanobrevibacter olleyae YLM1.</title>
        <authorList>
            <person name="Kelly W.J."/>
            <person name="Li D."/>
            <person name="Lambie S.C."/>
            <person name="Cox F."/>
            <person name="Attwood G.T."/>
            <person name="Altermann E."/>
            <person name="Leahy S.C."/>
        </authorList>
    </citation>
    <scope>NUCLEOTIDE SEQUENCE [LARGE SCALE GENOMIC DNA]</scope>
    <source>
        <strain evidence="1 3">YLM1</strain>
    </source>
</reference>
<reference evidence="4" key="3">
    <citation type="submission" date="2016-10" db="EMBL/GenBank/DDBJ databases">
        <authorList>
            <person name="Varghese N."/>
        </authorList>
    </citation>
    <scope>NUCLEOTIDE SEQUENCE [LARGE SCALE GENOMIC DNA]</scope>
    <source>
        <strain evidence="4">DSM 16632</strain>
    </source>
</reference>
<dbReference type="InterPro" id="IPR019208">
    <property type="entry name" value="DUF2097"/>
</dbReference>
<dbReference type="GeneID" id="28488340"/>
<dbReference type="AlphaFoldDB" id="A0A126QWR7"/>
<dbReference type="EMBL" id="FOTL01000004">
    <property type="protein sequence ID" value="SFL27203.1"/>
    <property type="molecule type" value="Genomic_DNA"/>
</dbReference>
<dbReference type="KEGG" id="mol:YLM1_0043"/>
<accession>A0A126QWR7</accession>